<protein>
    <submittedName>
        <fullName evidence="2">Uncharacterized protein</fullName>
    </submittedName>
</protein>
<evidence type="ECO:0000313" key="3">
    <source>
        <dbReference type="Proteomes" id="UP001166402"/>
    </source>
</evidence>
<keyword evidence="1" id="KW-0472">Membrane</keyword>
<dbReference type="Proteomes" id="UP001166402">
    <property type="component" value="Unassembled WGS sequence"/>
</dbReference>
<feature type="transmembrane region" description="Helical" evidence="1">
    <location>
        <begin position="21"/>
        <end position="41"/>
    </location>
</feature>
<keyword evidence="3" id="KW-1185">Reference proteome</keyword>
<name>A0ABS4NF24_9THEO</name>
<evidence type="ECO:0000256" key="1">
    <source>
        <dbReference type="SAM" id="Phobius"/>
    </source>
</evidence>
<comment type="caution">
    <text evidence="2">The sequence shown here is derived from an EMBL/GenBank/DDBJ whole genome shotgun (WGS) entry which is preliminary data.</text>
</comment>
<reference evidence="2" key="1">
    <citation type="submission" date="2021-03" db="EMBL/GenBank/DDBJ databases">
        <title>Genomic Encyclopedia of Type Strains, Phase IV (KMG-IV): sequencing the most valuable type-strain genomes for metagenomic binning, comparative biology and taxonomic classification.</title>
        <authorList>
            <person name="Goeker M."/>
        </authorList>
    </citation>
    <scope>NUCLEOTIDE SEQUENCE</scope>
    <source>
        <strain evidence="2">DSM 101588</strain>
    </source>
</reference>
<keyword evidence="1" id="KW-0812">Transmembrane</keyword>
<sequence length="142" mass="16019">MLYNYTSKKTKEVNIAMNKKINFIVKSLLITILTFTLTFTAGCSKNSSNDHEEKSWAFSKIIILNGETYVGTSDDVTSIDKKIGTIKYFSTGETNINDTIFSNYYKVGTNLYSIPNVSTKDAIAVEISKNHYIKAINKRLIH</sequence>
<gene>
    <name evidence="2" type="ORF">J2Z80_001801</name>
</gene>
<organism evidence="2 3">
    <name type="scientific">Thermoanaerobacterium butyriciformans</name>
    <dbReference type="NCBI Taxonomy" id="1702242"/>
    <lineage>
        <taxon>Bacteria</taxon>
        <taxon>Bacillati</taxon>
        <taxon>Bacillota</taxon>
        <taxon>Clostridia</taxon>
        <taxon>Thermoanaerobacterales</taxon>
        <taxon>Thermoanaerobacteraceae</taxon>
        <taxon>Thermoanaerobacterium</taxon>
    </lineage>
</organism>
<dbReference type="RefSeq" id="WP_245301237.1">
    <property type="nucleotide sequence ID" value="NZ_JAGGLT010000018.1"/>
</dbReference>
<accession>A0ABS4NF24</accession>
<keyword evidence="1" id="KW-1133">Transmembrane helix</keyword>
<dbReference type="EMBL" id="JAGGLT010000018">
    <property type="protein sequence ID" value="MBP2072270.1"/>
    <property type="molecule type" value="Genomic_DNA"/>
</dbReference>
<proteinExistence type="predicted"/>
<evidence type="ECO:0000313" key="2">
    <source>
        <dbReference type="EMBL" id="MBP2072270.1"/>
    </source>
</evidence>